<dbReference type="PROSITE" id="PS50011">
    <property type="entry name" value="PROTEIN_KINASE_DOM"/>
    <property type="match status" value="1"/>
</dbReference>
<evidence type="ECO:0000256" key="4">
    <source>
        <dbReference type="ARBA" id="ARBA00022777"/>
    </source>
</evidence>
<evidence type="ECO:0000313" key="10">
    <source>
        <dbReference type="EMBL" id="RZF39251.1"/>
    </source>
</evidence>
<comment type="caution">
    <text evidence="10">The sequence shown here is derived from an EMBL/GenBank/DDBJ whole genome shotgun (WGS) entry which is preliminary data.</text>
</comment>
<evidence type="ECO:0000256" key="1">
    <source>
        <dbReference type="ARBA" id="ARBA00022527"/>
    </source>
</evidence>
<accession>A0A482X213</accession>
<evidence type="ECO:0000256" key="3">
    <source>
        <dbReference type="ARBA" id="ARBA00022741"/>
    </source>
</evidence>
<dbReference type="InterPro" id="IPR017441">
    <property type="entry name" value="Protein_kinase_ATP_BS"/>
</dbReference>
<keyword evidence="3 6" id="KW-0547">Nucleotide-binding</keyword>
<evidence type="ECO:0000256" key="6">
    <source>
        <dbReference type="PROSITE-ProRule" id="PRU10141"/>
    </source>
</evidence>
<evidence type="ECO:0000313" key="11">
    <source>
        <dbReference type="Proteomes" id="UP000291343"/>
    </source>
</evidence>
<dbReference type="FunFam" id="1.10.510.10:FF:000169">
    <property type="entry name" value="Serine/threonine-protein kinase 32A"/>
    <property type="match status" value="1"/>
</dbReference>
<dbReference type="PANTHER" id="PTHR24355:SF30">
    <property type="entry name" value="SERINE_THREONINE-PROTEIN KINASE 32B ISOFORM X1"/>
    <property type="match status" value="1"/>
</dbReference>
<feature type="domain" description="Protein kinase" evidence="9">
    <location>
        <begin position="25"/>
        <end position="285"/>
    </location>
</feature>
<dbReference type="PANTHER" id="PTHR24355">
    <property type="entry name" value="G PROTEIN-COUPLED RECEPTOR KINASE/RIBOSOMAL PROTEIN S6 KINASE"/>
    <property type="match status" value="1"/>
</dbReference>
<dbReference type="InterPro" id="IPR011009">
    <property type="entry name" value="Kinase-like_dom_sf"/>
</dbReference>
<dbReference type="GO" id="GO:0004703">
    <property type="term" value="F:G protein-coupled receptor kinase activity"/>
    <property type="evidence" value="ECO:0007669"/>
    <property type="project" value="TreeGrafter"/>
</dbReference>
<evidence type="ECO:0000256" key="8">
    <source>
        <dbReference type="SAM" id="MobiDB-lite"/>
    </source>
</evidence>
<dbReference type="PROSITE" id="PS00108">
    <property type="entry name" value="PROTEIN_KINASE_ST"/>
    <property type="match status" value="1"/>
</dbReference>
<evidence type="ECO:0000259" key="9">
    <source>
        <dbReference type="PROSITE" id="PS50011"/>
    </source>
</evidence>
<dbReference type="Proteomes" id="UP000291343">
    <property type="component" value="Unassembled WGS sequence"/>
</dbReference>
<dbReference type="InterPro" id="IPR000719">
    <property type="entry name" value="Prot_kinase_dom"/>
</dbReference>
<dbReference type="GO" id="GO:0007186">
    <property type="term" value="P:G protein-coupled receptor signaling pathway"/>
    <property type="evidence" value="ECO:0007669"/>
    <property type="project" value="TreeGrafter"/>
</dbReference>
<gene>
    <name evidence="10" type="ORF">LSTR_LSTR010345</name>
</gene>
<dbReference type="SMART" id="SM00220">
    <property type="entry name" value="S_TKc"/>
    <property type="match status" value="1"/>
</dbReference>
<dbReference type="InterPro" id="IPR008271">
    <property type="entry name" value="Ser/Thr_kinase_AS"/>
</dbReference>
<evidence type="ECO:0000256" key="2">
    <source>
        <dbReference type="ARBA" id="ARBA00022679"/>
    </source>
</evidence>
<name>A0A482X213_LAOST</name>
<dbReference type="Pfam" id="PF00069">
    <property type="entry name" value="Pkinase"/>
    <property type="match status" value="1"/>
</dbReference>
<reference evidence="10 11" key="1">
    <citation type="journal article" date="2017" name="Gigascience">
        <title>Genome sequence of the small brown planthopper, Laodelphax striatellus.</title>
        <authorList>
            <person name="Zhu J."/>
            <person name="Jiang F."/>
            <person name="Wang X."/>
            <person name="Yang P."/>
            <person name="Bao Y."/>
            <person name="Zhao W."/>
            <person name="Wang W."/>
            <person name="Lu H."/>
            <person name="Wang Q."/>
            <person name="Cui N."/>
            <person name="Li J."/>
            <person name="Chen X."/>
            <person name="Luo L."/>
            <person name="Yu J."/>
            <person name="Kang L."/>
            <person name="Cui F."/>
        </authorList>
    </citation>
    <scope>NUCLEOTIDE SEQUENCE [LARGE SCALE GENOMIC DNA]</scope>
    <source>
        <strain evidence="10">Lst14</strain>
    </source>
</reference>
<keyword evidence="2" id="KW-0808">Transferase</keyword>
<dbReference type="CDD" id="cd05578">
    <property type="entry name" value="STKc_Yank1"/>
    <property type="match status" value="1"/>
</dbReference>
<keyword evidence="4" id="KW-0418">Kinase</keyword>
<feature type="compositionally biased region" description="Low complexity" evidence="8">
    <location>
        <begin position="399"/>
        <end position="419"/>
    </location>
</feature>
<keyword evidence="11" id="KW-1185">Reference proteome</keyword>
<keyword evidence="1 7" id="KW-0723">Serine/threonine-protein kinase</keyword>
<dbReference type="InParanoid" id="A0A482X213"/>
<protein>
    <recommendedName>
        <fullName evidence="9">Protein kinase domain-containing protein</fullName>
    </recommendedName>
</protein>
<dbReference type="AlphaFoldDB" id="A0A482X213"/>
<keyword evidence="5 6" id="KW-0067">ATP-binding</keyword>
<dbReference type="FunCoup" id="A0A482X213">
    <property type="interactions" value="95"/>
</dbReference>
<dbReference type="SUPFAM" id="SSF56112">
    <property type="entry name" value="Protein kinase-like (PK-like)"/>
    <property type="match status" value="1"/>
</dbReference>
<dbReference type="Gene3D" id="3.30.200.20">
    <property type="entry name" value="Phosphorylase Kinase, domain 1"/>
    <property type="match status" value="1"/>
</dbReference>
<dbReference type="GO" id="GO:0009966">
    <property type="term" value="P:regulation of signal transduction"/>
    <property type="evidence" value="ECO:0007669"/>
    <property type="project" value="TreeGrafter"/>
</dbReference>
<dbReference type="STRING" id="195883.A0A482X213"/>
<dbReference type="FunFam" id="3.30.200.20:FF:000347">
    <property type="entry name" value="serine/threonine-protein kinase 32A isoform X2"/>
    <property type="match status" value="1"/>
</dbReference>
<dbReference type="GO" id="GO:0001664">
    <property type="term" value="F:G protein-coupled receptor binding"/>
    <property type="evidence" value="ECO:0007669"/>
    <property type="project" value="TreeGrafter"/>
</dbReference>
<evidence type="ECO:0000256" key="7">
    <source>
        <dbReference type="RuleBase" id="RU000304"/>
    </source>
</evidence>
<comment type="similarity">
    <text evidence="7">Belongs to the protein kinase superfamily.</text>
</comment>
<evidence type="ECO:0000256" key="5">
    <source>
        <dbReference type="ARBA" id="ARBA00022840"/>
    </source>
</evidence>
<sequence length="451" mass="50909">MGAHQSRVRDKPPDHQHHEVNFDQFLILRAIGKGSFGKVCIVQKKDTKQMYAMKYVQKAQCLERDAVQNVLREVEILSSLEHPYLVNLWFSFQDEEDLFMVSDLMLGGDLRYHLGRDVQFSEASVSLITCQIALALDYLSSQRILHRDIKPDNILLDEEGHAHLTDFNIAAVLKEGELATSVSGTKPYIAPEVFDCGGGAVGGGYSFEADWWSLGVTSYELMCRARPYAIDSATSLAEARALFAIPVSYPTRCSPHIKQLLKKLLQVKPSSRASSIDDLKKTELLKNCDFEAILEGNAKPPFTPPRDHLNCDPTFELEEMIVEAKPLHKKKKRLAKQRSLRESIGDQDSEVDDCLTGFMTYNREKVLMKKERERKENDWEKELIDAMNLSGATCDNKEAASSSSPSPLLQENQQQQQQQIRKRQRSCHSSKLQVSLDSVQARLTTPTPSPP</sequence>
<dbReference type="OrthoDB" id="354826at2759"/>
<proteinExistence type="inferred from homology"/>
<feature type="region of interest" description="Disordered" evidence="8">
    <location>
        <begin position="394"/>
        <end position="451"/>
    </location>
</feature>
<dbReference type="Gene3D" id="1.10.510.10">
    <property type="entry name" value="Transferase(Phosphotransferase) domain 1"/>
    <property type="match status" value="1"/>
</dbReference>
<organism evidence="10 11">
    <name type="scientific">Laodelphax striatellus</name>
    <name type="common">Small brown planthopper</name>
    <name type="synonym">Delphax striatella</name>
    <dbReference type="NCBI Taxonomy" id="195883"/>
    <lineage>
        <taxon>Eukaryota</taxon>
        <taxon>Metazoa</taxon>
        <taxon>Ecdysozoa</taxon>
        <taxon>Arthropoda</taxon>
        <taxon>Hexapoda</taxon>
        <taxon>Insecta</taxon>
        <taxon>Pterygota</taxon>
        <taxon>Neoptera</taxon>
        <taxon>Paraneoptera</taxon>
        <taxon>Hemiptera</taxon>
        <taxon>Auchenorrhyncha</taxon>
        <taxon>Fulgoroidea</taxon>
        <taxon>Delphacidae</taxon>
        <taxon>Criomorphinae</taxon>
        <taxon>Laodelphax</taxon>
    </lineage>
</organism>
<dbReference type="SMR" id="A0A482X213"/>
<feature type="compositionally biased region" description="Polar residues" evidence="8">
    <location>
        <begin position="429"/>
        <end position="451"/>
    </location>
</feature>
<feature type="binding site" evidence="6">
    <location>
        <position position="54"/>
    </location>
    <ligand>
        <name>ATP</name>
        <dbReference type="ChEBI" id="CHEBI:30616"/>
    </ligand>
</feature>
<dbReference type="GO" id="GO:0005524">
    <property type="term" value="F:ATP binding"/>
    <property type="evidence" value="ECO:0007669"/>
    <property type="project" value="UniProtKB-UniRule"/>
</dbReference>
<dbReference type="EMBL" id="QKKF02020306">
    <property type="protein sequence ID" value="RZF39251.1"/>
    <property type="molecule type" value="Genomic_DNA"/>
</dbReference>
<dbReference type="PROSITE" id="PS00107">
    <property type="entry name" value="PROTEIN_KINASE_ATP"/>
    <property type="match status" value="1"/>
</dbReference>